<reference evidence="1 2" key="1">
    <citation type="submission" date="2017-06" db="EMBL/GenBank/DDBJ databases">
        <authorList>
            <person name="Kim H.J."/>
            <person name="Triplett B.A."/>
        </authorList>
    </citation>
    <scope>NUCLEOTIDE SEQUENCE [LARGE SCALE GENOMIC DNA]</scope>
    <source>
        <strain evidence="1 2">DSM 43151</strain>
    </source>
</reference>
<evidence type="ECO:0000313" key="1">
    <source>
        <dbReference type="EMBL" id="SNT03064.1"/>
    </source>
</evidence>
<dbReference type="EMBL" id="FZNR01000034">
    <property type="protein sequence ID" value="SNT03064.1"/>
    <property type="molecule type" value="Genomic_DNA"/>
</dbReference>
<dbReference type="RefSeq" id="WP_089298889.1">
    <property type="nucleotide sequence ID" value="NZ_BOMU01000118.1"/>
</dbReference>
<dbReference type="InterPro" id="IPR016024">
    <property type="entry name" value="ARM-type_fold"/>
</dbReference>
<organism evidence="1 2">
    <name type="scientific">Actinoplanes regularis</name>
    <dbReference type="NCBI Taxonomy" id="52697"/>
    <lineage>
        <taxon>Bacteria</taxon>
        <taxon>Bacillati</taxon>
        <taxon>Actinomycetota</taxon>
        <taxon>Actinomycetes</taxon>
        <taxon>Micromonosporales</taxon>
        <taxon>Micromonosporaceae</taxon>
        <taxon>Actinoplanes</taxon>
    </lineage>
</organism>
<proteinExistence type="predicted"/>
<evidence type="ECO:0000313" key="2">
    <source>
        <dbReference type="Proteomes" id="UP000198415"/>
    </source>
</evidence>
<accession>A0A239JEC8</accession>
<name>A0A239JEC8_9ACTN</name>
<gene>
    <name evidence="1" type="ORF">SAMN06264365_1348</name>
</gene>
<sequence length="1089" mass="118556">MSDMPTTTGDLLAALDPLPYQRRMRHLAAWARTAPDRAEVCAELRAGGGYERHLALVAALVVDDRAAIDAATHDPLPNLRSAARTAALRAGRLPGKITELAAADRRRIYRTLRAAPVPALADALLGEVRAHFGDHEAAVLLPACGPSTVRESLPDLAYATRLVTIARRFPDVLADYATGVLAAAPADSLVREWARLTPAVLALAPEQALDLLDRFAPESSLPGFLDDYGPLAKHSPARVTRLLATPGRAGWLRSAKLSPGLLRRLAVLPDHELTPLARRLPSLAPLLRVLPPARRGAIYQAALADVDTERFMPAYDVLELLPAADRAREARRLIGLDRVRRDEEWTLDLSAYLEWPEAAAAQEAALRAGDAGTRARAYTRLTAAAGRSRDPAAVATVITRLTRLRNEQDPVRAAALVALSQVSRLLTAAAAADLTAITTDAVEARDASTGTTAALSRLATDTLRHHVDVPELREWALLTIDLLSTAATTPTLHRFDRVLPRGQETMVFDRLRGWVEAGLARGRYAPLFALTDALGPRAWRLPELQDLLRRAIEGTTPWVATIAISRWLDDPRERDRRVAEVLAADPSAVLLDVVWRTIATRRTDLLDEVLTRRPEGRFADRKAVWTGGRSQRAQRWLPRQQATYVALQERALTDASAPLDQRIAAIHRAAPVGDPGRELILRHIGAAQVRVAEAALAALVHTDRPDLALPHLLAHAGDDRARVAMYSAARAAKYIPPADLVAPFRALLTASEAPSAPRVKVTSRKEAVRILARYGPPASMDLLLTVYSEAGQHRDVRTAVVGAARQRLDADPSWTVLDRAVAGDREERQAVLETWAYAIPARHRPRYATLVTAACRADDREIRRAAFARLHEWSRWAGDVTDLVVDRLTDLDENLASIAVAALLRSGGDTAFDQALTRLAATPEPDVKPGTDLPARRRIELLVQGVSVLARSLPAGGARSALIAAMRDLAGRPGYRAAALAAMINLGRLDNLIEIADFCAGRPVTAVRTAERVGARLRDDRAFSDPVFLHNIIESLAWRGDLAGGLFATRLVRAGADYGWAGRWHDLVLALRSHPDTDVREDAFSIVMT</sequence>
<dbReference type="SUPFAM" id="SSF48371">
    <property type="entry name" value="ARM repeat"/>
    <property type="match status" value="1"/>
</dbReference>
<keyword evidence="2" id="KW-1185">Reference proteome</keyword>
<dbReference type="Proteomes" id="UP000198415">
    <property type="component" value="Unassembled WGS sequence"/>
</dbReference>
<protein>
    <submittedName>
        <fullName evidence="1">Uncharacterized protein</fullName>
    </submittedName>
</protein>
<dbReference type="OrthoDB" id="3273854at2"/>
<dbReference type="AlphaFoldDB" id="A0A239JEC8"/>